<keyword evidence="3" id="KW-1185">Reference proteome</keyword>
<sequence>MSFQKMFVAFALFFSLLGFTGSTFAKEVKKPIPEILKEVDVKIQAALDALPSGNAQEIATHIKDASEIASELSANYKFEFERDKVVLKLKKSRELVKKSDFAGAEQELKTAKEGFANLPKYQ</sequence>
<evidence type="ECO:0000313" key="3">
    <source>
        <dbReference type="Proteomes" id="UP000077628"/>
    </source>
</evidence>
<feature type="chain" id="PRO_5008068934" evidence="1">
    <location>
        <begin position="26"/>
        <end position="122"/>
    </location>
</feature>
<reference evidence="3" key="1">
    <citation type="submission" date="2016-03" db="EMBL/GenBank/DDBJ databases">
        <authorList>
            <person name="Heylen K."/>
            <person name="De Vos P."/>
            <person name="Vekeman B."/>
        </authorList>
    </citation>
    <scope>NUCLEOTIDE SEQUENCE [LARGE SCALE GENOMIC DNA]</scope>
    <source>
        <strain evidence="3">R-45383</strain>
    </source>
</reference>
<dbReference type="AlphaFoldDB" id="A0A177N9Y2"/>
<dbReference type="RefSeq" id="WP_064030911.1">
    <property type="nucleotide sequence ID" value="NZ_LUUK01000197.1"/>
</dbReference>
<dbReference type="Proteomes" id="UP000077628">
    <property type="component" value="Unassembled WGS sequence"/>
</dbReference>
<dbReference type="EMBL" id="LUUK01000197">
    <property type="protein sequence ID" value="OAI14695.1"/>
    <property type="molecule type" value="Genomic_DNA"/>
</dbReference>
<keyword evidence="1" id="KW-0732">Signal</keyword>
<gene>
    <name evidence="2" type="ORF">A1355_12095</name>
</gene>
<dbReference type="OrthoDB" id="5573753at2"/>
<accession>A0A177N9Y2</accession>
<evidence type="ECO:0000313" key="2">
    <source>
        <dbReference type="EMBL" id="OAI14695.1"/>
    </source>
</evidence>
<name>A0A177N9Y2_9GAMM</name>
<protein>
    <submittedName>
        <fullName evidence="2">Uncharacterized protein</fullName>
    </submittedName>
</protein>
<feature type="signal peptide" evidence="1">
    <location>
        <begin position="1"/>
        <end position="25"/>
    </location>
</feature>
<proteinExistence type="predicted"/>
<organism evidence="2 3">
    <name type="scientific">Methylomonas koyamae</name>
    <dbReference type="NCBI Taxonomy" id="702114"/>
    <lineage>
        <taxon>Bacteria</taxon>
        <taxon>Pseudomonadati</taxon>
        <taxon>Pseudomonadota</taxon>
        <taxon>Gammaproteobacteria</taxon>
        <taxon>Methylococcales</taxon>
        <taxon>Methylococcaceae</taxon>
        <taxon>Methylomonas</taxon>
    </lineage>
</organism>
<comment type="caution">
    <text evidence="2">The sequence shown here is derived from an EMBL/GenBank/DDBJ whole genome shotgun (WGS) entry which is preliminary data.</text>
</comment>
<evidence type="ECO:0000256" key="1">
    <source>
        <dbReference type="SAM" id="SignalP"/>
    </source>
</evidence>